<keyword evidence="3" id="KW-1185">Reference proteome</keyword>
<dbReference type="InterPro" id="IPR011928">
    <property type="entry name" value="Phage_phiJL001_Gp84"/>
</dbReference>
<dbReference type="NCBIfam" id="TIGR02218">
    <property type="entry name" value="phg_TIGR02218"/>
    <property type="match status" value="1"/>
</dbReference>
<dbReference type="RefSeq" id="WP_077547773.1">
    <property type="nucleotide sequence ID" value="NZ_JACHEJ010000007.1"/>
</dbReference>
<dbReference type="Pfam" id="PF09356">
    <property type="entry name" value="Phage_BR0599"/>
    <property type="match status" value="1"/>
</dbReference>
<feature type="domain" description="Bacteriophage phiJL001 Gp84 C-terminal" evidence="1">
    <location>
        <begin position="193"/>
        <end position="276"/>
    </location>
</feature>
<dbReference type="InterPro" id="IPR018964">
    <property type="entry name" value="Phage_phiJL001_Gp84_C"/>
</dbReference>
<dbReference type="Pfam" id="PF09931">
    <property type="entry name" value="Phage_phiJL001_Gp84_N"/>
    <property type="match status" value="1"/>
</dbReference>
<name>A0A7W9YZP1_9HYPH</name>
<evidence type="ECO:0000259" key="1">
    <source>
        <dbReference type="Pfam" id="PF09356"/>
    </source>
</evidence>
<sequence length="295" mass="31552">MRSIPEELAAHLAGEATTTCHCWRVTRRDGAMLGFTDHDHDLAFDGTLFLAASGFAGSEVEAATGLAASVDEVAGGFSSEVIREEDLTAGLYDGARVERFLVNWDAPEAHMLLDMREVGEVTRSGEAFTAELRSMAHRLAQPQGRVYNRRCDAEFGDGRCRVDLSAWQGSGSVLAVTDASTISVGGLDGFAEGFFRLGVLSLADGRRIDVEADHRLPDGARQLSLWLPLEGAPGDVLTPGQAFTITAGCDKTFATCRGRFANQVNFRGFPHVPGSDFAYSYAAGEGRHDGGAIFS</sequence>
<protein>
    <submittedName>
        <fullName evidence="2">Putative phage protein (TIGR02218 family)</fullName>
    </submittedName>
</protein>
<gene>
    <name evidence="2" type="ORF">HNQ75_002837</name>
</gene>
<dbReference type="AlphaFoldDB" id="A0A7W9YZP1"/>
<evidence type="ECO:0000313" key="3">
    <source>
        <dbReference type="Proteomes" id="UP000535501"/>
    </source>
</evidence>
<reference evidence="2 3" key="1">
    <citation type="submission" date="2020-08" db="EMBL/GenBank/DDBJ databases">
        <title>Genomic Encyclopedia of Type Strains, Phase IV (KMG-IV): sequencing the most valuable type-strain genomes for metagenomic binning, comparative biology and taxonomic classification.</title>
        <authorList>
            <person name="Goeker M."/>
        </authorList>
    </citation>
    <scope>NUCLEOTIDE SEQUENCE [LARGE SCALE GENOMIC DNA]</scope>
    <source>
        <strain evidence="2 3">DSM 102134</strain>
    </source>
</reference>
<accession>A0A7W9YZP1</accession>
<proteinExistence type="predicted"/>
<organism evidence="2 3">
    <name type="scientific">Pseudorhizobium flavum</name>
    <dbReference type="NCBI Taxonomy" id="1335061"/>
    <lineage>
        <taxon>Bacteria</taxon>
        <taxon>Pseudomonadati</taxon>
        <taxon>Pseudomonadota</taxon>
        <taxon>Alphaproteobacteria</taxon>
        <taxon>Hyphomicrobiales</taxon>
        <taxon>Rhizobiaceae</taxon>
        <taxon>Rhizobium/Agrobacterium group</taxon>
        <taxon>Pseudorhizobium</taxon>
    </lineage>
</organism>
<dbReference type="EMBL" id="JACHEJ010000007">
    <property type="protein sequence ID" value="MBB6180854.1"/>
    <property type="molecule type" value="Genomic_DNA"/>
</dbReference>
<evidence type="ECO:0000313" key="2">
    <source>
        <dbReference type="EMBL" id="MBB6180854.1"/>
    </source>
</evidence>
<dbReference type="Proteomes" id="UP000535501">
    <property type="component" value="Unassembled WGS sequence"/>
</dbReference>
<comment type="caution">
    <text evidence="2">The sequence shown here is derived from an EMBL/GenBank/DDBJ whole genome shotgun (WGS) entry which is preliminary data.</text>
</comment>